<feature type="region of interest" description="Disordered" evidence="1">
    <location>
        <begin position="1"/>
        <end position="20"/>
    </location>
</feature>
<comment type="caution">
    <text evidence="2">The sequence shown here is derived from an EMBL/GenBank/DDBJ whole genome shotgun (WGS) entry which is preliminary data.</text>
</comment>
<dbReference type="AlphaFoldDB" id="A0A100JWR4"/>
<accession>A0A100JWR4</accession>
<dbReference type="EMBL" id="BCMM01000050">
    <property type="protein sequence ID" value="GAQ67091.1"/>
    <property type="molecule type" value="Genomic_DNA"/>
</dbReference>
<reference evidence="3" key="1">
    <citation type="submission" date="2015-11" db="EMBL/GenBank/DDBJ databases">
        <authorList>
            <consortium name="Cross-ministerial Strategic Innovation Promotion Program (SIP) consortium"/>
            <person name="Tomihama T."/>
            <person name="Ikenaga M."/>
            <person name="Sakai M."/>
            <person name="Okubo T."/>
            <person name="Ikeda S."/>
        </authorList>
    </citation>
    <scope>NUCLEOTIDE SEQUENCE [LARGE SCALE GENOMIC DNA]</scope>
    <source>
        <strain evidence="3">S58</strain>
    </source>
</reference>
<sequence length="660" mass="72218">MSDTFTTRVEQPGGPVHAGSGDFYNYTVNVGLGDQEAPGRSPRRIADDQLRLLRQQFVDPAGMGMARRVLDGSSTVILHGAPGSGRTAAACVLLYEVHQGAGIFRELLPGEEEGALTDPGLVGVGDRLLLNLAEADVSQWAQTRRDLSALRKAVQEQQAHLVVVMPHDGALESHLQPYRADIARPPAMEVFRRHLRLHRMPYEEYLVPAPALDEFLAEQPPMEEIAHFADRVRRARAASPVRGRFAAWCEQSRDARTQWRKEVAELVSTKCAAQQRALLFAAAMLHGAHADLVHRGAALLLSTLNTPRDETPLLEGKDLAERLAEIGAAAGPDGRVRFDRLDYDAAVRAHFWDHMPDLRHLFSSWTAQSAELDDPHITSDLRKRLVGRLAEQYLRTGRGNDLAFLAEEWSAAPTSRARLEAAVDALACGLNDPRYGRSLRMLVYYWCKGKQLTGNLAHVLLRACTDVIAPTHPDQAVTRLHHLARRELGATPALDALCRLAATSARLRRRMLDRLTCHSAAPTVDARLFLRICDPVALTDPAGALRPLIDEKGVQDCAVAGWAEALARLPQPHWQPYAERWLHTACTADKNRDRLLALLVDAAGRNGSTLAALYSAARAAEPAAPGGRASGAATTEHLLQKISTAQGLRPPAAPPRGTTR</sequence>
<evidence type="ECO:0000313" key="3">
    <source>
        <dbReference type="Proteomes" id="UP000067448"/>
    </source>
</evidence>
<reference evidence="3" key="3">
    <citation type="submission" date="2016-02" db="EMBL/GenBank/DDBJ databases">
        <title>Draft genome of pathogenic Streptomyces sp. in Japan.</title>
        <authorList>
            <person name="Tomihama T."/>
            <person name="Ikenaga M."/>
            <person name="Sakai M."/>
            <person name="Okubo T."/>
            <person name="Ikeda S."/>
        </authorList>
    </citation>
    <scope>NUCLEOTIDE SEQUENCE [LARGE SCALE GENOMIC DNA]</scope>
    <source>
        <strain evidence="3">S58</strain>
    </source>
</reference>
<proteinExistence type="predicted"/>
<evidence type="ECO:0000313" key="2">
    <source>
        <dbReference type="EMBL" id="GAQ67091.1"/>
    </source>
</evidence>
<gene>
    <name evidence="2" type="ORF">SsS58_07536</name>
</gene>
<evidence type="ECO:0000256" key="1">
    <source>
        <dbReference type="SAM" id="MobiDB-lite"/>
    </source>
</evidence>
<feature type="region of interest" description="Disordered" evidence="1">
    <location>
        <begin position="623"/>
        <end position="660"/>
    </location>
</feature>
<protein>
    <submittedName>
        <fullName evidence="2">Uncharacterized protein</fullName>
    </submittedName>
</protein>
<name>A0A100JWR4_STRSC</name>
<dbReference type="RefSeq" id="WP_059084164.1">
    <property type="nucleotide sequence ID" value="NZ_BCMM01000050.1"/>
</dbReference>
<dbReference type="OrthoDB" id="3848913at2"/>
<organism evidence="2 3">
    <name type="scientific">Streptomyces scabiei</name>
    <dbReference type="NCBI Taxonomy" id="1930"/>
    <lineage>
        <taxon>Bacteria</taxon>
        <taxon>Bacillati</taxon>
        <taxon>Actinomycetota</taxon>
        <taxon>Actinomycetes</taxon>
        <taxon>Kitasatosporales</taxon>
        <taxon>Streptomycetaceae</taxon>
        <taxon>Streptomyces</taxon>
    </lineage>
</organism>
<feature type="compositionally biased region" description="Low complexity" evidence="1">
    <location>
        <begin position="623"/>
        <end position="633"/>
    </location>
</feature>
<dbReference type="Proteomes" id="UP000067448">
    <property type="component" value="Unassembled WGS sequence"/>
</dbReference>
<reference evidence="2 3" key="2">
    <citation type="journal article" date="2016" name="Genome Announc.">
        <title>Draft Genome Sequences of Streptomyces scabiei S58, Streptomyces turgidiscabies T45, and Streptomyces acidiscabies a10, the Pathogens of Potato Common Scab, Isolated in Japan.</title>
        <authorList>
            <person name="Tomihama T."/>
            <person name="Nishi Y."/>
            <person name="Sakai M."/>
            <person name="Ikenaga M."/>
            <person name="Okubo T."/>
            <person name="Ikeda S."/>
        </authorList>
    </citation>
    <scope>NUCLEOTIDE SEQUENCE [LARGE SCALE GENOMIC DNA]</scope>
    <source>
        <strain evidence="2 3">S58</strain>
    </source>
</reference>